<name>A0A7G9QMA4_9SPHI</name>
<keyword evidence="1" id="KW-0238">DNA-binding</keyword>
<sequence length="120" mass="14042">MKFQENSSTFFGERLKKFRIDKKFSQRQLADKSKITVSQISRYENGLSKPNGFVLQRLSIALEIRYEELIDSKFNDEINLEDFDISIQKARKLPKSSLLIIKEVIDKFIESDNIHSALLK</sequence>
<evidence type="ECO:0000256" key="1">
    <source>
        <dbReference type="ARBA" id="ARBA00023125"/>
    </source>
</evidence>
<dbReference type="PROSITE" id="PS50943">
    <property type="entry name" value="HTH_CROC1"/>
    <property type="match status" value="1"/>
</dbReference>
<organism evidence="3 4">
    <name type="scientific">Pedobacter roseus</name>
    <dbReference type="NCBI Taxonomy" id="336820"/>
    <lineage>
        <taxon>Bacteria</taxon>
        <taxon>Pseudomonadati</taxon>
        <taxon>Bacteroidota</taxon>
        <taxon>Sphingobacteriia</taxon>
        <taxon>Sphingobacteriales</taxon>
        <taxon>Sphingobacteriaceae</taxon>
        <taxon>Pedobacter</taxon>
    </lineage>
</organism>
<dbReference type="Gene3D" id="1.10.260.40">
    <property type="entry name" value="lambda repressor-like DNA-binding domains"/>
    <property type="match status" value="1"/>
</dbReference>
<dbReference type="RefSeq" id="WP_187594921.1">
    <property type="nucleotide sequence ID" value="NZ_CP060723.1"/>
</dbReference>
<evidence type="ECO:0000313" key="3">
    <source>
        <dbReference type="EMBL" id="QNN44479.1"/>
    </source>
</evidence>
<feature type="domain" description="HTH cro/C1-type" evidence="2">
    <location>
        <begin position="15"/>
        <end position="69"/>
    </location>
</feature>
<dbReference type="InterPro" id="IPR001387">
    <property type="entry name" value="Cro/C1-type_HTH"/>
</dbReference>
<dbReference type="KEGG" id="proe:H9L23_10570"/>
<dbReference type="PANTHER" id="PTHR46797">
    <property type="entry name" value="HTH-TYPE TRANSCRIPTIONAL REGULATOR"/>
    <property type="match status" value="1"/>
</dbReference>
<dbReference type="GO" id="GO:0005829">
    <property type="term" value="C:cytosol"/>
    <property type="evidence" value="ECO:0007669"/>
    <property type="project" value="TreeGrafter"/>
</dbReference>
<dbReference type="GO" id="GO:0003677">
    <property type="term" value="F:DNA binding"/>
    <property type="evidence" value="ECO:0007669"/>
    <property type="project" value="UniProtKB-KW"/>
</dbReference>
<evidence type="ECO:0000259" key="2">
    <source>
        <dbReference type="PROSITE" id="PS50943"/>
    </source>
</evidence>
<proteinExistence type="predicted"/>
<dbReference type="SMART" id="SM00530">
    <property type="entry name" value="HTH_XRE"/>
    <property type="match status" value="1"/>
</dbReference>
<dbReference type="Proteomes" id="UP000515806">
    <property type="component" value="Chromosome"/>
</dbReference>
<accession>A0A7G9QMA4</accession>
<dbReference type="CDD" id="cd00093">
    <property type="entry name" value="HTH_XRE"/>
    <property type="match status" value="1"/>
</dbReference>
<keyword evidence="4" id="KW-1185">Reference proteome</keyword>
<dbReference type="AlphaFoldDB" id="A0A7G9QMA4"/>
<dbReference type="InterPro" id="IPR050807">
    <property type="entry name" value="TransReg_Diox_bact_type"/>
</dbReference>
<protein>
    <submittedName>
        <fullName evidence="3">Helix-turn-helix transcriptional regulator</fullName>
    </submittedName>
</protein>
<dbReference type="SUPFAM" id="SSF47413">
    <property type="entry name" value="lambda repressor-like DNA-binding domains"/>
    <property type="match status" value="1"/>
</dbReference>
<dbReference type="Pfam" id="PF01381">
    <property type="entry name" value="HTH_3"/>
    <property type="match status" value="1"/>
</dbReference>
<dbReference type="InterPro" id="IPR010982">
    <property type="entry name" value="Lambda_DNA-bd_dom_sf"/>
</dbReference>
<reference evidence="3 4" key="1">
    <citation type="submission" date="2020-08" db="EMBL/GenBank/DDBJ databases">
        <title>Genome sequence of Pedobacter roseus KACC 11594T.</title>
        <authorList>
            <person name="Hyun D.-W."/>
            <person name="Bae J.-W."/>
        </authorList>
    </citation>
    <scope>NUCLEOTIDE SEQUENCE [LARGE SCALE GENOMIC DNA]</scope>
    <source>
        <strain evidence="3 4">KACC 11594</strain>
    </source>
</reference>
<dbReference type="PANTHER" id="PTHR46797:SF1">
    <property type="entry name" value="METHYLPHOSPHONATE SYNTHASE"/>
    <property type="match status" value="1"/>
</dbReference>
<gene>
    <name evidence="3" type="ORF">H9L23_10570</name>
</gene>
<dbReference type="EMBL" id="CP060723">
    <property type="protein sequence ID" value="QNN44479.1"/>
    <property type="molecule type" value="Genomic_DNA"/>
</dbReference>
<evidence type="ECO:0000313" key="4">
    <source>
        <dbReference type="Proteomes" id="UP000515806"/>
    </source>
</evidence>
<dbReference type="GO" id="GO:0003700">
    <property type="term" value="F:DNA-binding transcription factor activity"/>
    <property type="evidence" value="ECO:0007669"/>
    <property type="project" value="TreeGrafter"/>
</dbReference>